<evidence type="ECO:0000313" key="12">
    <source>
        <dbReference type="EMBL" id="RPB18921.1"/>
    </source>
</evidence>
<comment type="function">
    <text evidence="1">Component of the EKC/KEOPS complex that is required for the formation of a threonylcarbamoyl group on adenosine at position 37 (t(6)A37) in tRNAs that read codons beginning with adenine. The complex is probably involved in the transfer of the threonylcarbamoyl moiety of threonylcarbamoyl-AMP (TC-AMP) to the N6 group of A37. BUD32 has ATPase activity in the context of the EKC/KEOPS complex and likely plays a supporting role to the catalytic subunit KAE1. The EKC/KEOPS complex also promotes both telomere uncapping and telomere elongation. The complex is required for efficient recruitment of transcriptional coactivators.</text>
</comment>
<comment type="subunit">
    <text evidence="2">Component of the EKC/KEOPS complex composed of at least BUD32, CGI121, GON7, KAE1 and PCC1; the whole complex dimerizes.</text>
</comment>
<dbReference type="OrthoDB" id="4062651at2759"/>
<comment type="catalytic activity">
    <reaction evidence="9">
        <text>L-seryl-[protein] + ATP = O-phospho-L-seryl-[protein] + ADP + H(+)</text>
        <dbReference type="Rhea" id="RHEA:17989"/>
        <dbReference type="Rhea" id="RHEA-COMP:9863"/>
        <dbReference type="Rhea" id="RHEA-COMP:11604"/>
        <dbReference type="ChEBI" id="CHEBI:15378"/>
        <dbReference type="ChEBI" id="CHEBI:29999"/>
        <dbReference type="ChEBI" id="CHEBI:30616"/>
        <dbReference type="ChEBI" id="CHEBI:83421"/>
        <dbReference type="ChEBI" id="CHEBI:456216"/>
        <dbReference type="EC" id="2.7.11.1"/>
    </reaction>
</comment>
<evidence type="ECO:0000256" key="7">
    <source>
        <dbReference type="ARBA" id="ARBA00033194"/>
    </source>
</evidence>
<dbReference type="GO" id="GO:0005524">
    <property type="term" value="F:ATP binding"/>
    <property type="evidence" value="ECO:0007669"/>
    <property type="project" value="InterPro"/>
</dbReference>
<gene>
    <name evidence="12" type="ORF">L211DRAFT_853687</name>
</gene>
<evidence type="ECO:0000256" key="6">
    <source>
        <dbReference type="ARBA" id="ARBA00030980"/>
    </source>
</evidence>
<dbReference type="InterPro" id="IPR011009">
    <property type="entry name" value="Kinase-like_dom_sf"/>
</dbReference>
<dbReference type="GO" id="GO:0004674">
    <property type="term" value="F:protein serine/threonine kinase activity"/>
    <property type="evidence" value="ECO:0007669"/>
    <property type="project" value="UniProtKB-EC"/>
</dbReference>
<evidence type="ECO:0000256" key="4">
    <source>
        <dbReference type="ARBA" id="ARBA00013948"/>
    </source>
</evidence>
<dbReference type="Pfam" id="PF01636">
    <property type="entry name" value="APH"/>
    <property type="match status" value="1"/>
</dbReference>
<dbReference type="InterPro" id="IPR002575">
    <property type="entry name" value="Aminoglycoside_PTrfase"/>
</dbReference>
<keyword evidence="10" id="KW-0175">Coiled coil</keyword>
<evidence type="ECO:0000256" key="10">
    <source>
        <dbReference type="SAM" id="Coils"/>
    </source>
</evidence>
<dbReference type="EC" id="2.7.11.1" evidence="3"/>
<evidence type="ECO:0000256" key="1">
    <source>
        <dbReference type="ARBA" id="ARBA00003747"/>
    </source>
</evidence>
<dbReference type="PROSITE" id="PS00109">
    <property type="entry name" value="PROTEIN_KINASE_TYR"/>
    <property type="match status" value="1"/>
</dbReference>
<evidence type="ECO:0000256" key="2">
    <source>
        <dbReference type="ARBA" id="ARBA00011534"/>
    </source>
</evidence>
<feature type="coiled-coil region" evidence="10">
    <location>
        <begin position="67"/>
        <end position="111"/>
    </location>
</feature>
<evidence type="ECO:0000256" key="8">
    <source>
        <dbReference type="ARBA" id="ARBA00047899"/>
    </source>
</evidence>
<evidence type="ECO:0000313" key="13">
    <source>
        <dbReference type="Proteomes" id="UP000267821"/>
    </source>
</evidence>
<dbReference type="PROSITE" id="PS50011">
    <property type="entry name" value="PROTEIN_KINASE_DOM"/>
    <property type="match status" value="1"/>
</dbReference>
<evidence type="ECO:0000256" key="3">
    <source>
        <dbReference type="ARBA" id="ARBA00012513"/>
    </source>
</evidence>
<keyword evidence="13" id="KW-1185">Reference proteome</keyword>
<organism evidence="12 13">
    <name type="scientific">Terfezia boudieri ATCC MYA-4762</name>
    <dbReference type="NCBI Taxonomy" id="1051890"/>
    <lineage>
        <taxon>Eukaryota</taxon>
        <taxon>Fungi</taxon>
        <taxon>Dikarya</taxon>
        <taxon>Ascomycota</taxon>
        <taxon>Pezizomycotina</taxon>
        <taxon>Pezizomycetes</taxon>
        <taxon>Pezizales</taxon>
        <taxon>Pezizaceae</taxon>
        <taxon>Terfezia</taxon>
    </lineage>
</organism>
<dbReference type="InterPro" id="IPR000719">
    <property type="entry name" value="Prot_kinase_dom"/>
</dbReference>
<evidence type="ECO:0000256" key="5">
    <source>
        <dbReference type="ARBA" id="ARBA00019973"/>
    </source>
</evidence>
<evidence type="ECO:0000259" key="11">
    <source>
        <dbReference type="PROSITE" id="PS50011"/>
    </source>
</evidence>
<accession>A0A3N4LE18</accession>
<dbReference type="SUPFAM" id="SSF56112">
    <property type="entry name" value="Protein kinase-like (PK-like)"/>
    <property type="match status" value="1"/>
</dbReference>
<dbReference type="Gene3D" id="1.10.510.10">
    <property type="entry name" value="Transferase(Phosphotransferase) domain 1"/>
    <property type="match status" value="1"/>
</dbReference>
<protein>
    <recommendedName>
        <fullName evidence="5">EKC/KEOPS complex subunit BUD32</fullName>
        <ecNumber evidence="3">2.7.11.1</ecNumber>
    </recommendedName>
    <alternativeName>
        <fullName evidence="6 7">Atypical Serine/threonine protein kinase BUD32</fullName>
    </alternativeName>
    <alternativeName>
        <fullName evidence="4">EKC/KEOPS complex subunit bud32</fullName>
    </alternativeName>
</protein>
<dbReference type="Proteomes" id="UP000267821">
    <property type="component" value="Unassembled WGS sequence"/>
</dbReference>
<feature type="domain" description="Protein kinase" evidence="11">
    <location>
        <begin position="350"/>
        <end position="674"/>
    </location>
</feature>
<proteinExistence type="predicted"/>
<dbReference type="EMBL" id="ML121604">
    <property type="protein sequence ID" value="RPB18921.1"/>
    <property type="molecule type" value="Genomic_DNA"/>
</dbReference>
<feature type="non-terminal residue" evidence="12">
    <location>
        <position position="1"/>
    </location>
</feature>
<name>A0A3N4LE18_9PEZI</name>
<reference evidence="12 13" key="1">
    <citation type="journal article" date="2018" name="Nat. Ecol. Evol.">
        <title>Pezizomycetes genomes reveal the molecular basis of ectomycorrhizal truffle lifestyle.</title>
        <authorList>
            <person name="Murat C."/>
            <person name="Payen T."/>
            <person name="Noel B."/>
            <person name="Kuo A."/>
            <person name="Morin E."/>
            <person name="Chen J."/>
            <person name="Kohler A."/>
            <person name="Krizsan K."/>
            <person name="Balestrini R."/>
            <person name="Da Silva C."/>
            <person name="Montanini B."/>
            <person name="Hainaut M."/>
            <person name="Levati E."/>
            <person name="Barry K.W."/>
            <person name="Belfiori B."/>
            <person name="Cichocki N."/>
            <person name="Clum A."/>
            <person name="Dockter R.B."/>
            <person name="Fauchery L."/>
            <person name="Guy J."/>
            <person name="Iotti M."/>
            <person name="Le Tacon F."/>
            <person name="Lindquist E.A."/>
            <person name="Lipzen A."/>
            <person name="Malagnac F."/>
            <person name="Mello A."/>
            <person name="Molinier V."/>
            <person name="Miyauchi S."/>
            <person name="Poulain J."/>
            <person name="Riccioni C."/>
            <person name="Rubini A."/>
            <person name="Sitrit Y."/>
            <person name="Splivallo R."/>
            <person name="Traeger S."/>
            <person name="Wang M."/>
            <person name="Zifcakova L."/>
            <person name="Wipf D."/>
            <person name="Zambonelli A."/>
            <person name="Paolocci F."/>
            <person name="Nowrousian M."/>
            <person name="Ottonello S."/>
            <person name="Baldrian P."/>
            <person name="Spatafora J.W."/>
            <person name="Henrissat B."/>
            <person name="Nagy L.G."/>
            <person name="Aury J.M."/>
            <person name="Wincker P."/>
            <person name="Grigoriev I.V."/>
            <person name="Bonfante P."/>
            <person name="Martin F.M."/>
        </authorList>
    </citation>
    <scope>NUCLEOTIDE SEQUENCE [LARGE SCALE GENOMIC DNA]</scope>
    <source>
        <strain evidence="12 13">ATCC MYA-4762</strain>
    </source>
</reference>
<evidence type="ECO:0000256" key="9">
    <source>
        <dbReference type="ARBA" id="ARBA00048679"/>
    </source>
</evidence>
<sequence>PSTNPYLSKRLFHESLLDVTYCDFRDSGTSDQRGAIEIFEAIFTRIETKHGQLITDLMEAEKRVIEREKHEIEMENLKMKHEMEMEKRTMKHEMKMEKHKMEMEIIKMEDKWRREKHKNEMLQFHHLQASKQQNKSEHYTRESRATWDNKAVRIEGEPPGWDKSSLTAEQEQGLLAQISTVSLNEDTPETLCYALQQVVSNFVKNVKCYVTAYIDGDAPDITICCANSDKPLEVLTYGIIEVKRPAETLDTTTNLTQLKHYILSLMQAQQGRKCFWGLLTNMKENILVTIEPFDRTGNKDDITKYSPLTWPAVIEFIRYSMEVPYCSPPSLHFATKLGVIQDVVGSSTKWSLGEFFIPGDKTKTMVVKNSILVVRNSILSLPEHYHIHELRVLRHLTASRKIKEAPSSILRLVWDPALKFGRDDRDMLVDGMYPRRLRQGWFANDSWNIDDRYEDPWDRDPESDNPLPRVQFGITPVGLPFDLADFKTPGDFRVAMDSLLDGLDWLHTTARILHRDIRPANVIVDRSTKLPVIIDFDCACMNPDISGNVQSTYAGGLICVPPKVIALALKAFEDGDDPVIRRICYKPEPSDDLVAFVLLVLAMLYPKQFSNFPACRLHDEGSFEEVEALSRFHNDIEASTMWGTIWANALEGNLEGLRQIRDFGLWPTKGTTGN</sequence>
<dbReference type="InterPro" id="IPR008266">
    <property type="entry name" value="Tyr_kinase_AS"/>
</dbReference>
<dbReference type="InParanoid" id="A0A3N4LE18"/>
<comment type="catalytic activity">
    <reaction evidence="8">
        <text>L-threonyl-[protein] + ATP = O-phospho-L-threonyl-[protein] + ADP + H(+)</text>
        <dbReference type="Rhea" id="RHEA:46608"/>
        <dbReference type="Rhea" id="RHEA-COMP:11060"/>
        <dbReference type="Rhea" id="RHEA-COMP:11605"/>
        <dbReference type="ChEBI" id="CHEBI:15378"/>
        <dbReference type="ChEBI" id="CHEBI:30013"/>
        <dbReference type="ChEBI" id="CHEBI:30616"/>
        <dbReference type="ChEBI" id="CHEBI:61977"/>
        <dbReference type="ChEBI" id="CHEBI:456216"/>
        <dbReference type="EC" id="2.7.11.1"/>
    </reaction>
</comment>
<dbReference type="AlphaFoldDB" id="A0A3N4LE18"/>